<evidence type="ECO:0000256" key="5">
    <source>
        <dbReference type="ARBA" id="ARBA00023136"/>
    </source>
</evidence>
<comment type="subcellular location">
    <subcellularLocation>
        <location evidence="1">Cell membrane</location>
        <topology evidence="1">Multi-pass membrane protein</topology>
    </subcellularLocation>
</comment>
<feature type="transmembrane region" description="Helical" evidence="7">
    <location>
        <begin position="379"/>
        <end position="401"/>
    </location>
</feature>
<dbReference type="NCBIfam" id="TIGR00360">
    <property type="entry name" value="ComEC_N-term"/>
    <property type="match status" value="1"/>
</dbReference>
<keyword evidence="2" id="KW-1003">Cell membrane</keyword>
<dbReference type="EMBL" id="CAEZWB010000086">
    <property type="protein sequence ID" value="CAB4649747.1"/>
    <property type="molecule type" value="Genomic_DNA"/>
</dbReference>
<dbReference type="PANTHER" id="PTHR30619">
    <property type="entry name" value="DNA INTERNALIZATION/COMPETENCE PROTEIN COMEC/REC2"/>
    <property type="match status" value="1"/>
</dbReference>
<evidence type="ECO:0000313" key="9">
    <source>
        <dbReference type="EMBL" id="CAB4649747.1"/>
    </source>
</evidence>
<evidence type="ECO:0000256" key="1">
    <source>
        <dbReference type="ARBA" id="ARBA00004651"/>
    </source>
</evidence>
<keyword evidence="5 7" id="KW-0472">Membrane</keyword>
<accession>A0A6J6KIS6</accession>
<dbReference type="PANTHER" id="PTHR30619:SF7">
    <property type="entry name" value="BETA-LACTAMASE DOMAIN PROTEIN"/>
    <property type="match status" value="1"/>
</dbReference>
<evidence type="ECO:0000256" key="2">
    <source>
        <dbReference type="ARBA" id="ARBA00022475"/>
    </source>
</evidence>
<evidence type="ECO:0000256" key="4">
    <source>
        <dbReference type="ARBA" id="ARBA00022989"/>
    </source>
</evidence>
<reference evidence="9" key="1">
    <citation type="submission" date="2020-05" db="EMBL/GenBank/DDBJ databases">
        <authorList>
            <person name="Chiriac C."/>
            <person name="Salcher M."/>
            <person name="Ghai R."/>
            <person name="Kavagutti S V."/>
        </authorList>
    </citation>
    <scope>NUCLEOTIDE SEQUENCE</scope>
</reference>
<feature type="region of interest" description="Disordered" evidence="6">
    <location>
        <begin position="1"/>
        <end position="22"/>
    </location>
</feature>
<proteinExistence type="predicted"/>
<feature type="transmembrane region" description="Helical" evidence="7">
    <location>
        <begin position="324"/>
        <end position="343"/>
    </location>
</feature>
<keyword evidence="3 7" id="KW-0812">Transmembrane</keyword>
<feature type="transmembrane region" description="Helical" evidence="7">
    <location>
        <begin position="471"/>
        <end position="489"/>
    </location>
</feature>
<feature type="transmembrane region" description="Helical" evidence="7">
    <location>
        <begin position="247"/>
        <end position="271"/>
    </location>
</feature>
<feature type="domain" description="ComEC/Rec2-related protein" evidence="8">
    <location>
        <begin position="227"/>
        <end position="490"/>
    </location>
</feature>
<feature type="transmembrane region" description="Helical" evidence="7">
    <location>
        <begin position="441"/>
        <end position="459"/>
    </location>
</feature>
<dbReference type="InterPro" id="IPR052159">
    <property type="entry name" value="Competence_DNA_uptake"/>
</dbReference>
<organism evidence="9">
    <name type="scientific">freshwater metagenome</name>
    <dbReference type="NCBI Taxonomy" id="449393"/>
    <lineage>
        <taxon>unclassified sequences</taxon>
        <taxon>metagenomes</taxon>
        <taxon>ecological metagenomes</taxon>
    </lineage>
</organism>
<name>A0A6J6KIS6_9ZZZZ</name>
<feature type="transmembrane region" description="Helical" evidence="7">
    <location>
        <begin position="407"/>
        <end position="429"/>
    </location>
</feature>
<feature type="transmembrane region" description="Helical" evidence="7">
    <location>
        <begin position="80"/>
        <end position="100"/>
    </location>
</feature>
<sequence>MPSGTTRGERASPTSSRSTTSQSYATQHLSNGFIYAAVFALIVGTRASVFVGVPSGVAVLLRAIGIGAALCALRGQFRRWFFVCLLIVGIAGGTSSLHHAQSPQLGAYQGAAKIMEDPQWRNGAVQCVLSIEGQRFIVYAYGLEGRRLNGRQVGEVVSVSALRQRLDSGKLSRYRSRHIVGLATLISVSETAGAGAPLFRSANRLRGVLQKSTRFMPYEEASLYMGLLIGDDREQTKEMIAAFRGSGLSHLTAVSGQNVAFLLAVAAPLLVRAKSRWRLIATIFLLGWFVVLTRAEPSVIRATAMAALSAYGVARGRDVPPMRILAIALGALLLIDPLIAWSVGFWMSSFATAGLIVLTPIIAKFLLGPPWLSGALSTTLGAQLGVMPITLFVFGSAPIVAIATNLLAVPIAGAVMLVGLPMGLVVGMLSEVSLMSPVCGLLMLPITFAVRWVWWVAVIGESVQPGGLVNAALWLIMVCLAICWCFFLARRTHLTEWGSDDLPNYG</sequence>
<gene>
    <name evidence="9" type="ORF">UFOPK2166_00738</name>
</gene>
<keyword evidence="4 7" id="KW-1133">Transmembrane helix</keyword>
<feature type="transmembrane region" description="Helical" evidence="7">
    <location>
        <begin position="349"/>
        <end position="367"/>
    </location>
</feature>
<evidence type="ECO:0000259" key="8">
    <source>
        <dbReference type="Pfam" id="PF03772"/>
    </source>
</evidence>
<evidence type="ECO:0000256" key="7">
    <source>
        <dbReference type="SAM" id="Phobius"/>
    </source>
</evidence>
<dbReference type="Pfam" id="PF03772">
    <property type="entry name" value="Competence"/>
    <property type="match status" value="1"/>
</dbReference>
<evidence type="ECO:0000256" key="6">
    <source>
        <dbReference type="SAM" id="MobiDB-lite"/>
    </source>
</evidence>
<protein>
    <submittedName>
        <fullName evidence="9">Unannotated protein</fullName>
    </submittedName>
</protein>
<feature type="transmembrane region" description="Helical" evidence="7">
    <location>
        <begin position="57"/>
        <end position="73"/>
    </location>
</feature>
<feature type="compositionally biased region" description="Low complexity" evidence="6">
    <location>
        <begin position="11"/>
        <end position="22"/>
    </location>
</feature>
<dbReference type="GO" id="GO:0005886">
    <property type="term" value="C:plasma membrane"/>
    <property type="evidence" value="ECO:0007669"/>
    <property type="project" value="UniProtKB-SubCell"/>
</dbReference>
<dbReference type="InterPro" id="IPR004477">
    <property type="entry name" value="ComEC_N"/>
</dbReference>
<evidence type="ECO:0000256" key="3">
    <source>
        <dbReference type="ARBA" id="ARBA00022692"/>
    </source>
</evidence>
<feature type="transmembrane region" description="Helical" evidence="7">
    <location>
        <begin position="32"/>
        <end position="51"/>
    </location>
</feature>
<dbReference type="AlphaFoldDB" id="A0A6J6KIS6"/>